<evidence type="ECO:0000313" key="6">
    <source>
        <dbReference type="EMBL" id="CAA2617390.1"/>
    </source>
</evidence>
<dbReference type="InterPro" id="IPR001563">
    <property type="entry name" value="Peptidase_S10"/>
</dbReference>
<reference evidence="6 7" key="1">
    <citation type="submission" date="2019-12" db="EMBL/GenBank/DDBJ databases">
        <authorList>
            <person name="Scholz U."/>
            <person name="Mascher M."/>
            <person name="Fiebig A."/>
        </authorList>
    </citation>
    <scope>NUCLEOTIDE SEQUENCE</scope>
</reference>
<accession>A0A7I8IIV2</accession>
<keyword evidence="2 5" id="KW-0732">Signal</keyword>
<proteinExistence type="inferred from homology"/>
<dbReference type="InterPro" id="IPR029058">
    <property type="entry name" value="AB_hydrolase_fold"/>
</dbReference>
<dbReference type="Gene3D" id="3.40.50.1820">
    <property type="entry name" value="alpha/beta hydrolase"/>
    <property type="match status" value="2"/>
</dbReference>
<dbReference type="SUPFAM" id="SSF53474">
    <property type="entry name" value="alpha/beta-Hydrolases"/>
    <property type="match status" value="1"/>
</dbReference>
<organism evidence="6">
    <name type="scientific">Spirodela intermedia</name>
    <name type="common">Intermediate duckweed</name>
    <dbReference type="NCBI Taxonomy" id="51605"/>
    <lineage>
        <taxon>Eukaryota</taxon>
        <taxon>Viridiplantae</taxon>
        <taxon>Streptophyta</taxon>
        <taxon>Embryophyta</taxon>
        <taxon>Tracheophyta</taxon>
        <taxon>Spermatophyta</taxon>
        <taxon>Magnoliopsida</taxon>
        <taxon>Liliopsida</taxon>
        <taxon>Araceae</taxon>
        <taxon>Lemnoideae</taxon>
        <taxon>Spirodela</taxon>
    </lineage>
</organism>
<dbReference type="GO" id="GO:0004185">
    <property type="term" value="F:serine-type carboxypeptidase activity"/>
    <property type="evidence" value="ECO:0007669"/>
    <property type="project" value="InterPro"/>
</dbReference>
<evidence type="ECO:0000256" key="1">
    <source>
        <dbReference type="ARBA" id="ARBA00009431"/>
    </source>
</evidence>
<evidence type="ECO:0000313" key="7">
    <source>
        <dbReference type="Proteomes" id="UP001189122"/>
    </source>
</evidence>
<feature type="region of interest" description="Disordered" evidence="4">
    <location>
        <begin position="46"/>
        <end position="80"/>
    </location>
</feature>
<keyword evidence="7" id="KW-1185">Reference proteome</keyword>
<dbReference type="EMBL" id="CACRZD030000003">
    <property type="protein sequence ID" value="CAA6657086.1"/>
    <property type="molecule type" value="Genomic_DNA"/>
</dbReference>
<feature type="signal peptide" evidence="5">
    <location>
        <begin position="1"/>
        <end position="24"/>
    </location>
</feature>
<feature type="compositionally biased region" description="Polar residues" evidence="4">
    <location>
        <begin position="54"/>
        <end position="63"/>
    </location>
</feature>
<name>A0A7I8IIV2_SPIIN</name>
<dbReference type="PRINTS" id="PR00724">
    <property type="entry name" value="CRBOXYPTASEC"/>
</dbReference>
<keyword evidence="3" id="KW-0325">Glycoprotein</keyword>
<dbReference type="Proteomes" id="UP001189122">
    <property type="component" value="Unassembled WGS sequence"/>
</dbReference>
<evidence type="ECO:0000256" key="4">
    <source>
        <dbReference type="SAM" id="MobiDB-lite"/>
    </source>
</evidence>
<gene>
    <name evidence="6" type="ORF">SI7747_03003556</name>
</gene>
<protein>
    <submittedName>
        <fullName evidence="6">Uncharacterized protein</fullName>
    </submittedName>
</protein>
<sequence length="424" mass="46318">MAGASLALLPFLSFVSHLACRATASSSTGSAQLLFKILNATQAYGDPSMAGTPPRSSSPSNPAGSRAPSGPRRGLHPQPARAAPRFRYREAIWGYVDIGDGEKLFYYFVESFSRDAHSLPVLLWINGGPGCSSVGSGAFLQHGPFSVNDDGKTLRANPDAWASVANIIYLDTPVNVGLSYSDDKDTALYDDTKTTLGCLKFYRANPLYLAGDGYAGIVLPRLAELILEHNNRAGAKDAVVNIKKLILGNPTIDAESELGVIDFQWIHGLVSKNSSGGVENYYECVESHVAKYLSQKEVQRALHGNSFRMSDKWIQCNKDVDSKYQLSKSSLAIIRRLASNGFESFIYSGDSDAVVPMMGTRYALQVFQLDSVSDWTPGFMTQQRGYTEVYNNTVIFATMRGAGHSPTSRYPERALNLFIRMSRS</sequence>
<dbReference type="GO" id="GO:0005773">
    <property type="term" value="C:vacuole"/>
    <property type="evidence" value="ECO:0007669"/>
    <property type="project" value="TreeGrafter"/>
</dbReference>
<dbReference type="PANTHER" id="PTHR11802:SF132">
    <property type="entry name" value="SERINE CARBOXYPEPTIDASE-LIKE 36-RELATED"/>
    <property type="match status" value="1"/>
</dbReference>
<feature type="chain" id="PRO_5029620681" evidence="5">
    <location>
        <begin position="25"/>
        <end position="424"/>
    </location>
</feature>
<evidence type="ECO:0000256" key="3">
    <source>
        <dbReference type="ARBA" id="ARBA00023180"/>
    </source>
</evidence>
<dbReference type="AlphaFoldDB" id="A0A7I8IIV2"/>
<dbReference type="Pfam" id="PF00450">
    <property type="entry name" value="Peptidase_S10"/>
    <property type="match status" value="2"/>
</dbReference>
<dbReference type="EMBL" id="LR743590">
    <property type="protein sequence ID" value="CAA2617390.1"/>
    <property type="molecule type" value="Genomic_DNA"/>
</dbReference>
<dbReference type="PANTHER" id="PTHR11802">
    <property type="entry name" value="SERINE PROTEASE FAMILY S10 SERINE CARBOXYPEPTIDASE"/>
    <property type="match status" value="1"/>
</dbReference>
<comment type="similarity">
    <text evidence="1">Belongs to the peptidase S10 family.</text>
</comment>
<evidence type="ECO:0000256" key="2">
    <source>
        <dbReference type="ARBA" id="ARBA00022729"/>
    </source>
</evidence>
<evidence type="ECO:0000256" key="5">
    <source>
        <dbReference type="SAM" id="SignalP"/>
    </source>
</evidence>
<dbReference type="GO" id="GO:0006508">
    <property type="term" value="P:proteolysis"/>
    <property type="evidence" value="ECO:0007669"/>
    <property type="project" value="InterPro"/>
</dbReference>